<dbReference type="AlphaFoldDB" id="A0A2V3UBB3"/>
<evidence type="ECO:0000313" key="10">
    <source>
        <dbReference type="Proteomes" id="UP000248021"/>
    </source>
</evidence>
<dbReference type="GO" id="GO:0055085">
    <property type="term" value="P:transmembrane transport"/>
    <property type="evidence" value="ECO:0007669"/>
    <property type="project" value="InterPro"/>
</dbReference>
<feature type="transmembrane region" description="Helical" evidence="7">
    <location>
        <begin position="117"/>
        <end position="138"/>
    </location>
</feature>
<feature type="domain" description="ABC transmembrane type-1" evidence="8">
    <location>
        <begin position="80"/>
        <end position="294"/>
    </location>
</feature>
<dbReference type="InterPro" id="IPR051393">
    <property type="entry name" value="ABC_transporter_permease"/>
</dbReference>
<evidence type="ECO:0000256" key="5">
    <source>
        <dbReference type="ARBA" id="ARBA00022989"/>
    </source>
</evidence>
<name>A0A2V3UBB3_9HYPH</name>
<dbReference type="PROSITE" id="PS50928">
    <property type="entry name" value="ABC_TM1"/>
    <property type="match status" value="1"/>
</dbReference>
<evidence type="ECO:0000256" key="6">
    <source>
        <dbReference type="ARBA" id="ARBA00023136"/>
    </source>
</evidence>
<proteinExistence type="inferred from homology"/>
<feature type="transmembrane region" description="Helical" evidence="7">
    <location>
        <begin position="144"/>
        <end position="164"/>
    </location>
</feature>
<accession>A0A2V3UBB3</accession>
<dbReference type="EMBL" id="QJJK01000003">
    <property type="protein sequence ID" value="PXW61804.1"/>
    <property type="molecule type" value="Genomic_DNA"/>
</dbReference>
<evidence type="ECO:0000256" key="4">
    <source>
        <dbReference type="ARBA" id="ARBA00022692"/>
    </source>
</evidence>
<dbReference type="Pfam" id="PF00528">
    <property type="entry name" value="BPD_transp_1"/>
    <property type="match status" value="1"/>
</dbReference>
<dbReference type="InterPro" id="IPR035906">
    <property type="entry name" value="MetI-like_sf"/>
</dbReference>
<dbReference type="SUPFAM" id="SSF161098">
    <property type="entry name" value="MetI-like"/>
    <property type="match status" value="1"/>
</dbReference>
<comment type="subcellular location">
    <subcellularLocation>
        <location evidence="1 7">Cell membrane</location>
        <topology evidence="1 7">Multi-pass membrane protein</topology>
    </subcellularLocation>
</comment>
<organism evidence="9 10">
    <name type="scientific">Chelatococcus asaccharovorans</name>
    <dbReference type="NCBI Taxonomy" id="28210"/>
    <lineage>
        <taxon>Bacteria</taxon>
        <taxon>Pseudomonadati</taxon>
        <taxon>Pseudomonadota</taxon>
        <taxon>Alphaproteobacteria</taxon>
        <taxon>Hyphomicrobiales</taxon>
        <taxon>Chelatococcaceae</taxon>
        <taxon>Chelatococcus</taxon>
    </lineage>
</organism>
<gene>
    <name evidence="9" type="ORF">C7450_103322</name>
</gene>
<keyword evidence="3" id="KW-1003">Cell membrane</keyword>
<evidence type="ECO:0000256" key="1">
    <source>
        <dbReference type="ARBA" id="ARBA00004651"/>
    </source>
</evidence>
<dbReference type="GO" id="GO:0005886">
    <property type="term" value="C:plasma membrane"/>
    <property type="evidence" value="ECO:0007669"/>
    <property type="project" value="UniProtKB-SubCell"/>
</dbReference>
<dbReference type="Gene3D" id="1.10.3720.10">
    <property type="entry name" value="MetI-like"/>
    <property type="match status" value="1"/>
</dbReference>
<dbReference type="CDD" id="cd06261">
    <property type="entry name" value="TM_PBP2"/>
    <property type="match status" value="1"/>
</dbReference>
<keyword evidence="10" id="KW-1185">Reference proteome</keyword>
<feature type="transmembrane region" description="Helical" evidence="7">
    <location>
        <begin position="273"/>
        <end position="299"/>
    </location>
</feature>
<evidence type="ECO:0000256" key="2">
    <source>
        <dbReference type="ARBA" id="ARBA00022448"/>
    </source>
</evidence>
<reference evidence="9 10" key="1">
    <citation type="submission" date="2018-05" db="EMBL/GenBank/DDBJ databases">
        <title>Genomic Encyclopedia of Type Strains, Phase IV (KMG-IV): sequencing the most valuable type-strain genomes for metagenomic binning, comparative biology and taxonomic classification.</title>
        <authorList>
            <person name="Goeker M."/>
        </authorList>
    </citation>
    <scope>NUCLEOTIDE SEQUENCE [LARGE SCALE GENOMIC DNA]</scope>
    <source>
        <strain evidence="9 10">DSM 6462</strain>
    </source>
</reference>
<keyword evidence="2 7" id="KW-0813">Transport</keyword>
<evidence type="ECO:0000256" key="7">
    <source>
        <dbReference type="RuleBase" id="RU363032"/>
    </source>
</evidence>
<dbReference type="RefSeq" id="WP_110374096.1">
    <property type="nucleotide sequence ID" value="NZ_JAHBRY010000001.1"/>
</dbReference>
<comment type="similarity">
    <text evidence="7">Belongs to the binding-protein-dependent transport system permease family.</text>
</comment>
<evidence type="ECO:0000313" key="9">
    <source>
        <dbReference type="EMBL" id="PXW61804.1"/>
    </source>
</evidence>
<protein>
    <submittedName>
        <fullName evidence="9">Carbohydrate ABC transporter membrane protein 1 (CUT1 family)</fullName>
    </submittedName>
</protein>
<dbReference type="OrthoDB" id="7375219at2"/>
<keyword evidence="4 7" id="KW-0812">Transmembrane</keyword>
<evidence type="ECO:0000259" key="8">
    <source>
        <dbReference type="PROSITE" id="PS50928"/>
    </source>
</evidence>
<dbReference type="PANTHER" id="PTHR30193">
    <property type="entry name" value="ABC TRANSPORTER PERMEASE PROTEIN"/>
    <property type="match status" value="1"/>
</dbReference>
<feature type="transmembrane region" description="Helical" evidence="7">
    <location>
        <begin position="214"/>
        <end position="235"/>
    </location>
</feature>
<dbReference type="PANTHER" id="PTHR30193:SF37">
    <property type="entry name" value="INNER MEMBRANE ABC TRANSPORTER PERMEASE PROTEIN YCJO"/>
    <property type="match status" value="1"/>
</dbReference>
<evidence type="ECO:0000256" key="3">
    <source>
        <dbReference type="ARBA" id="ARBA00022475"/>
    </source>
</evidence>
<sequence length="305" mass="33573">MKRDPSMAPRPSRATPFDWMPVWLIAPAGIIMAGLLFYPIVRGITLSFFNTRLLRYSEGQFIGLANYVALGSDPAFWNSVSVTFTYGLATMLCTYGLGLGFALLLNREIPGRGFIRTLFIMPWAIPEVVAVMIFVWMLDAQYGVINYALVEAGIISAPAAWLTSAGLAMPALVLVTSWQQFPFAMLILLAGLQTIPDEQYEAAMMDGAGVFRRFIHVTLPGLRAVNVILILILILNSFRRVTMIYAMTGGGPARATETLSILTYNVAFQYQRIGYAAAVGAVLLVILLCFSLAYFFLIARRSEAP</sequence>
<dbReference type="Proteomes" id="UP000248021">
    <property type="component" value="Unassembled WGS sequence"/>
</dbReference>
<comment type="caution">
    <text evidence="9">The sequence shown here is derived from an EMBL/GenBank/DDBJ whole genome shotgun (WGS) entry which is preliminary data.</text>
</comment>
<dbReference type="InterPro" id="IPR000515">
    <property type="entry name" value="MetI-like"/>
</dbReference>
<keyword evidence="5 7" id="KW-1133">Transmembrane helix</keyword>
<feature type="transmembrane region" description="Helical" evidence="7">
    <location>
        <begin position="84"/>
        <end position="105"/>
    </location>
</feature>
<keyword evidence="6 7" id="KW-0472">Membrane</keyword>
<feature type="transmembrane region" description="Helical" evidence="7">
    <location>
        <begin position="20"/>
        <end position="41"/>
    </location>
</feature>